<evidence type="ECO:0000313" key="3">
    <source>
        <dbReference type="Proteomes" id="UP000765509"/>
    </source>
</evidence>
<evidence type="ECO:0000313" key="2">
    <source>
        <dbReference type="EMBL" id="MBW0496959.1"/>
    </source>
</evidence>
<protein>
    <submittedName>
        <fullName evidence="2">Uncharacterized protein</fullName>
    </submittedName>
</protein>
<evidence type="ECO:0000256" key="1">
    <source>
        <dbReference type="SAM" id="MobiDB-lite"/>
    </source>
</evidence>
<gene>
    <name evidence="2" type="ORF">O181_036674</name>
</gene>
<reference evidence="2" key="1">
    <citation type="submission" date="2021-03" db="EMBL/GenBank/DDBJ databases">
        <title>Draft genome sequence of rust myrtle Austropuccinia psidii MF-1, a brazilian biotype.</title>
        <authorList>
            <person name="Quecine M.C."/>
            <person name="Pachon D.M.R."/>
            <person name="Bonatelli M.L."/>
            <person name="Correr F.H."/>
            <person name="Franceschini L.M."/>
            <person name="Leite T.F."/>
            <person name="Margarido G.R.A."/>
            <person name="Almeida C.A."/>
            <person name="Ferrarezi J.A."/>
            <person name="Labate C.A."/>
        </authorList>
    </citation>
    <scope>NUCLEOTIDE SEQUENCE</scope>
    <source>
        <strain evidence="2">MF-1</strain>
    </source>
</reference>
<accession>A0A9Q3HBS4</accession>
<organism evidence="2 3">
    <name type="scientific">Austropuccinia psidii MF-1</name>
    <dbReference type="NCBI Taxonomy" id="1389203"/>
    <lineage>
        <taxon>Eukaryota</taxon>
        <taxon>Fungi</taxon>
        <taxon>Dikarya</taxon>
        <taxon>Basidiomycota</taxon>
        <taxon>Pucciniomycotina</taxon>
        <taxon>Pucciniomycetes</taxon>
        <taxon>Pucciniales</taxon>
        <taxon>Sphaerophragmiaceae</taxon>
        <taxon>Austropuccinia</taxon>
    </lineage>
</organism>
<dbReference type="AlphaFoldDB" id="A0A9Q3HBS4"/>
<feature type="compositionally biased region" description="Basic and acidic residues" evidence="1">
    <location>
        <begin position="55"/>
        <end position="75"/>
    </location>
</feature>
<proteinExistence type="predicted"/>
<keyword evidence="3" id="KW-1185">Reference proteome</keyword>
<feature type="region of interest" description="Disordered" evidence="1">
    <location>
        <begin position="115"/>
        <end position="141"/>
    </location>
</feature>
<dbReference type="Proteomes" id="UP000765509">
    <property type="component" value="Unassembled WGS sequence"/>
</dbReference>
<dbReference type="EMBL" id="AVOT02013916">
    <property type="protein sequence ID" value="MBW0496959.1"/>
    <property type="molecule type" value="Genomic_DNA"/>
</dbReference>
<comment type="caution">
    <text evidence="2">The sequence shown here is derived from an EMBL/GenBank/DDBJ whole genome shotgun (WGS) entry which is preliminary data.</text>
</comment>
<sequence length="141" mass="15969">MDNKSPNKPFIKKGKPREYFKLNIININVQIKFHGSGGIGDLANNCLKKAKINEIVETEDHHDKEEEYDSEKNTEESDTSESDEINIINAQMNNIDLIYEVLDINSKLPQVKKSDTTLTNMQDSKLHRAKNAEGMGYTAGK</sequence>
<feature type="region of interest" description="Disordered" evidence="1">
    <location>
        <begin position="55"/>
        <end position="83"/>
    </location>
</feature>
<name>A0A9Q3HBS4_9BASI</name>